<reference evidence="3" key="1">
    <citation type="journal article" date="2013" name="Genetics">
        <title>The draft genome and transcriptome of Panagrellus redivivus are shaped by the harsh demands of a free-living lifestyle.</title>
        <authorList>
            <person name="Srinivasan J."/>
            <person name="Dillman A.R."/>
            <person name="Macchietto M.G."/>
            <person name="Heikkinen L."/>
            <person name="Lakso M."/>
            <person name="Fracchia K.M."/>
            <person name="Antoshechkin I."/>
            <person name="Mortazavi A."/>
            <person name="Wong G."/>
            <person name="Sternberg P.W."/>
        </authorList>
    </citation>
    <scope>NUCLEOTIDE SEQUENCE [LARGE SCALE GENOMIC DNA]</scope>
    <source>
        <strain evidence="3">MT8872</strain>
    </source>
</reference>
<dbReference type="Proteomes" id="UP000492821">
    <property type="component" value="Unassembled WGS sequence"/>
</dbReference>
<organism evidence="3 4">
    <name type="scientific">Panagrellus redivivus</name>
    <name type="common">Microworm</name>
    <dbReference type="NCBI Taxonomy" id="6233"/>
    <lineage>
        <taxon>Eukaryota</taxon>
        <taxon>Metazoa</taxon>
        <taxon>Ecdysozoa</taxon>
        <taxon>Nematoda</taxon>
        <taxon>Chromadorea</taxon>
        <taxon>Rhabditida</taxon>
        <taxon>Tylenchina</taxon>
        <taxon>Panagrolaimomorpha</taxon>
        <taxon>Panagrolaimoidea</taxon>
        <taxon>Panagrolaimidae</taxon>
        <taxon>Panagrellus</taxon>
    </lineage>
</organism>
<name>A0A7E4W1E3_PANRE</name>
<evidence type="ECO:0000256" key="1">
    <source>
        <dbReference type="ARBA" id="ARBA00005535"/>
    </source>
</evidence>
<feature type="region of interest" description="Disordered" evidence="2">
    <location>
        <begin position="1"/>
        <end position="25"/>
    </location>
</feature>
<accession>A0A7E4W1E3</accession>
<proteinExistence type="inferred from homology"/>
<dbReference type="PANTHER" id="PTHR13618">
    <property type="entry name" value="LEUCINE ZIPPER CONTAINING TRANSCRIPTION FACTOR LZF1"/>
    <property type="match status" value="1"/>
</dbReference>
<evidence type="ECO:0000256" key="2">
    <source>
        <dbReference type="SAM" id="MobiDB-lite"/>
    </source>
</evidence>
<evidence type="ECO:0000313" key="4">
    <source>
        <dbReference type="WBParaSite" id="Pan_g5967.t1"/>
    </source>
</evidence>
<comment type="similarity">
    <text evidence="1">Belongs to the rogdi family.</text>
</comment>
<feature type="compositionally biased region" description="Pro residues" evidence="2">
    <location>
        <begin position="9"/>
        <end position="21"/>
    </location>
</feature>
<dbReference type="PANTHER" id="PTHR13618:SF1">
    <property type="entry name" value="PROTEIN ROGDI HOMOLOG"/>
    <property type="match status" value="1"/>
</dbReference>
<keyword evidence="3" id="KW-1185">Reference proteome</keyword>
<dbReference type="WBParaSite" id="Pan_g5967.t1">
    <property type="protein sequence ID" value="Pan_g5967.t1"/>
    <property type="gene ID" value="Pan_g5967"/>
</dbReference>
<sequence>MATSIGSCPPAPPSPLPPPSQPLSKTATNMSINELSAKEGCWLQAHKAGEIFRELECLLRDICNRLKVNNKVENLTGAPQPSQEAEKYTLVSRSHQDVLKATVTLLNENIIQAEITLKHLKMAGGVFRSTAIPNVQWKVQQLQDTGNQCARALQLVIKSKQRYDRCVKRNGYDGQSESLLLSMLTGVKDLISEARTCLTMPRKKSLLELCQFQPTKCFNPPLAPDILLSYYISSTKIVCAAYQVVTLKQNGSQSVSVYQAEAQLPHLVDVLHSMNAVFSRAQDVINKFNALKLRSDIL</sequence>
<dbReference type="Pfam" id="PF10259">
    <property type="entry name" value="Rogdi_lz"/>
    <property type="match status" value="1"/>
</dbReference>
<dbReference type="AlphaFoldDB" id="A0A7E4W1E3"/>
<dbReference type="GO" id="GO:0043291">
    <property type="term" value="C:RAVE complex"/>
    <property type="evidence" value="ECO:0007669"/>
    <property type="project" value="TreeGrafter"/>
</dbReference>
<evidence type="ECO:0000313" key="3">
    <source>
        <dbReference type="Proteomes" id="UP000492821"/>
    </source>
</evidence>
<reference evidence="4" key="2">
    <citation type="submission" date="2020-10" db="UniProtKB">
        <authorList>
            <consortium name="WormBaseParasite"/>
        </authorList>
    </citation>
    <scope>IDENTIFICATION</scope>
</reference>
<dbReference type="InterPro" id="IPR028241">
    <property type="entry name" value="RAVE2/Rogdi"/>
</dbReference>
<protein>
    <submittedName>
        <fullName evidence="4">Protein rogdi homolog</fullName>
    </submittedName>
</protein>